<evidence type="ECO:0000256" key="10">
    <source>
        <dbReference type="ARBA" id="ARBA00023125"/>
    </source>
</evidence>
<comment type="catalytic activity">
    <reaction evidence="12">
        <text>ssDNA + n NTP = ssDNA/pppN(pN)n-1 hybrid + (n-1) diphosphate.</text>
        <dbReference type="EC" id="2.7.7.101"/>
    </reaction>
</comment>
<dbReference type="SMART" id="SM00400">
    <property type="entry name" value="ZnF_CHCC"/>
    <property type="match status" value="1"/>
</dbReference>
<reference evidence="15 16" key="1">
    <citation type="submission" date="2020-02" db="EMBL/GenBank/DDBJ databases">
        <title>Pseudoroseicyclus tamarix, sp. nov., isolated from offshore sediment of a Tamarix chinensis forest.</title>
        <authorList>
            <person name="Gai Y."/>
        </authorList>
    </citation>
    <scope>NUCLEOTIDE SEQUENCE [LARGE SCALE GENOMIC DNA]</scope>
    <source>
        <strain evidence="15 16">CLL3-39</strain>
    </source>
</reference>
<comment type="caution">
    <text evidence="15">The sequence shown here is derived from an EMBL/GenBank/DDBJ whole genome shotgun (WGS) entry which is preliminary data.</text>
</comment>
<dbReference type="CDD" id="cd03364">
    <property type="entry name" value="TOPRIM_DnaG_primases"/>
    <property type="match status" value="1"/>
</dbReference>
<dbReference type="InterPro" id="IPR030846">
    <property type="entry name" value="DnaG_bac"/>
</dbReference>
<dbReference type="InterPro" id="IPR050219">
    <property type="entry name" value="DnaG_primase"/>
</dbReference>
<evidence type="ECO:0000256" key="6">
    <source>
        <dbReference type="ARBA" id="ARBA00022723"/>
    </source>
</evidence>
<dbReference type="InterPro" id="IPR036977">
    <property type="entry name" value="DNA_primase_Znf_CHC2"/>
</dbReference>
<evidence type="ECO:0000256" key="12">
    <source>
        <dbReference type="HAMAP-Rule" id="MF_00974"/>
    </source>
</evidence>
<comment type="similarity">
    <text evidence="12">Belongs to the DnaG primase family.</text>
</comment>
<keyword evidence="5 12" id="KW-0235">DNA replication</keyword>
<dbReference type="InterPro" id="IPR019475">
    <property type="entry name" value="DNA_primase_DnaB-bd"/>
</dbReference>
<dbReference type="Gene3D" id="3.40.1360.10">
    <property type="match status" value="1"/>
</dbReference>
<dbReference type="Proteomes" id="UP000474757">
    <property type="component" value="Unassembled WGS sequence"/>
</dbReference>
<dbReference type="InterPro" id="IPR006295">
    <property type="entry name" value="DNA_primase_DnaG"/>
</dbReference>
<dbReference type="Gene3D" id="3.90.980.10">
    <property type="entry name" value="DNA primase, catalytic core, N-terminal domain"/>
    <property type="match status" value="1"/>
</dbReference>
<dbReference type="HAMAP" id="MF_00974">
    <property type="entry name" value="DNA_primase_DnaG"/>
    <property type="match status" value="1"/>
</dbReference>
<dbReference type="Pfam" id="PF10410">
    <property type="entry name" value="DnaB_bind"/>
    <property type="match status" value="1"/>
</dbReference>
<dbReference type="InterPro" id="IPR006171">
    <property type="entry name" value="TOPRIM_dom"/>
</dbReference>
<dbReference type="RefSeq" id="WP_163889208.1">
    <property type="nucleotide sequence ID" value="NZ_JAAFYS010000001.1"/>
</dbReference>
<dbReference type="GO" id="GO:0006269">
    <property type="term" value="P:DNA replication, synthesis of primer"/>
    <property type="evidence" value="ECO:0007669"/>
    <property type="project" value="UniProtKB-UniRule"/>
</dbReference>
<gene>
    <name evidence="12" type="primary">dnaG</name>
    <name evidence="15" type="ORF">GZA08_01205</name>
</gene>
<dbReference type="SUPFAM" id="SSF56731">
    <property type="entry name" value="DNA primase core"/>
    <property type="match status" value="1"/>
</dbReference>
<dbReference type="EC" id="2.7.7.101" evidence="12"/>
<keyword evidence="8 12" id="KW-0862">Zinc</keyword>
<dbReference type="PANTHER" id="PTHR30313:SF2">
    <property type="entry name" value="DNA PRIMASE"/>
    <property type="match status" value="1"/>
</dbReference>
<feature type="compositionally biased region" description="Basic and acidic residues" evidence="13">
    <location>
        <begin position="435"/>
        <end position="450"/>
    </location>
</feature>
<dbReference type="Pfam" id="PF01807">
    <property type="entry name" value="Zn_ribbon_DnaG"/>
    <property type="match status" value="1"/>
</dbReference>
<feature type="domain" description="Toprim" evidence="14">
    <location>
        <begin position="262"/>
        <end position="344"/>
    </location>
</feature>
<dbReference type="SUPFAM" id="SSF57783">
    <property type="entry name" value="Zinc beta-ribbon"/>
    <property type="match status" value="1"/>
</dbReference>
<dbReference type="GO" id="GO:0008270">
    <property type="term" value="F:zinc ion binding"/>
    <property type="evidence" value="ECO:0007669"/>
    <property type="project" value="UniProtKB-UniRule"/>
</dbReference>
<evidence type="ECO:0000256" key="2">
    <source>
        <dbReference type="ARBA" id="ARBA00022515"/>
    </source>
</evidence>
<feature type="zinc finger region" description="CHC2-type" evidence="12">
    <location>
        <begin position="43"/>
        <end position="67"/>
    </location>
</feature>
<dbReference type="AlphaFoldDB" id="A0A6B2JNH9"/>
<dbReference type="FunFam" id="3.40.1360.10:FF:000002">
    <property type="entry name" value="DNA primase"/>
    <property type="match status" value="1"/>
</dbReference>
<keyword evidence="16" id="KW-1185">Reference proteome</keyword>
<dbReference type="InterPro" id="IPR034151">
    <property type="entry name" value="TOPRIM_DnaG_bac"/>
</dbReference>
<evidence type="ECO:0000256" key="1">
    <source>
        <dbReference type="ARBA" id="ARBA00022478"/>
    </source>
</evidence>
<evidence type="ECO:0000256" key="13">
    <source>
        <dbReference type="SAM" id="MobiDB-lite"/>
    </source>
</evidence>
<proteinExistence type="inferred from homology"/>
<keyword evidence="11 12" id="KW-0804">Transcription</keyword>
<evidence type="ECO:0000259" key="14">
    <source>
        <dbReference type="PROSITE" id="PS50880"/>
    </source>
</evidence>
<comment type="cofactor">
    <cofactor evidence="12">
        <name>Zn(2+)</name>
        <dbReference type="ChEBI" id="CHEBI:29105"/>
    </cofactor>
    <text evidence="12">Binds 1 zinc ion per monomer.</text>
</comment>
<dbReference type="GO" id="GO:0003899">
    <property type="term" value="F:DNA-directed RNA polymerase activity"/>
    <property type="evidence" value="ECO:0007669"/>
    <property type="project" value="UniProtKB-UniRule"/>
</dbReference>
<dbReference type="SMART" id="SM00493">
    <property type="entry name" value="TOPRIM"/>
    <property type="match status" value="1"/>
</dbReference>
<dbReference type="InterPro" id="IPR037068">
    <property type="entry name" value="DNA_primase_core_N_sf"/>
</dbReference>
<comment type="domain">
    <text evidence="12">Contains an N-terminal zinc-binding domain, a central core domain that contains the primase activity, and a C-terminal DnaB-binding domain.</text>
</comment>
<evidence type="ECO:0000313" key="15">
    <source>
        <dbReference type="EMBL" id="NDU99587.1"/>
    </source>
</evidence>
<keyword evidence="2 12" id="KW-0639">Primosome</keyword>
<evidence type="ECO:0000313" key="16">
    <source>
        <dbReference type="Proteomes" id="UP000474757"/>
    </source>
</evidence>
<evidence type="ECO:0000256" key="8">
    <source>
        <dbReference type="ARBA" id="ARBA00022833"/>
    </source>
</evidence>
<accession>A0A6B2JNH9</accession>
<protein>
    <recommendedName>
        <fullName evidence="12">DNA primase</fullName>
        <ecNumber evidence="12">2.7.7.101</ecNumber>
    </recommendedName>
</protein>
<evidence type="ECO:0000256" key="3">
    <source>
        <dbReference type="ARBA" id="ARBA00022679"/>
    </source>
</evidence>
<keyword evidence="9" id="KW-0460">Magnesium</keyword>
<dbReference type="PANTHER" id="PTHR30313">
    <property type="entry name" value="DNA PRIMASE"/>
    <property type="match status" value="1"/>
</dbReference>
<dbReference type="GO" id="GO:0003677">
    <property type="term" value="F:DNA binding"/>
    <property type="evidence" value="ECO:0007669"/>
    <property type="project" value="UniProtKB-KW"/>
</dbReference>
<sequence length="664" mass="72460">MSLPPTFLDDLKTRLSLGQVVGRKVIWDRKKSNPAKGDLWAPCPFHQEKTASFHVDDRKGFYYCFGCHAKGDAVSFVRETENMGFMEAIELLAREAGMEMPARDPRAAEKADERAKLTDVMEAALKFYRLQLKTGAAAEARDYLAGRGLTPAAIDRWEIAFAPNDRTALSRHLQGQGISTAQADEAGLVIVPDDGGAPYDRFRGRILFPIRDGRGRLIAFGGRAMDPNARAKYLNSPETPLFDKGRSLFNHQRAREAAGKGHPLVVAEGYMDVIALAEAGFEAAVAPLGTAVTADQLQLLWRISDEPVIALDGDAAGQRAALRVIDLALPLLEAGKSLRVALMPEGQDPDDLIRAKGREAMSDVIEGARPLIDLLWQRETEGRVLDSPERRAALDKRLREVIGTIKDRSLRRHYGEEIGRLRREAFGGGGGGGGGDRREGRREWQPRGEWRGKGRDGRGVFLPAVRAESRATIMVEGGEDRMQEAAILGILAATPAVLPEFLSELEMFDCRHPPHEALRQALIRAAEAKEPGVALEAEVGAQALENLRSDRHLAVIPAIRRAGDAALARLSVAEGLAGLKARRGHEAALAEAMEDIGEVEDEWLTRRLEEAAAALDPTRRLEAGDKRATLTAPNGLAVDREESAALDALIGQLGQMKPPKGRQR</sequence>
<dbReference type="InterPro" id="IPR013264">
    <property type="entry name" value="DNAG_N"/>
</dbReference>
<name>A0A6B2JNH9_9RHOB</name>
<dbReference type="GO" id="GO:0000428">
    <property type="term" value="C:DNA-directed RNA polymerase complex"/>
    <property type="evidence" value="ECO:0007669"/>
    <property type="project" value="UniProtKB-KW"/>
</dbReference>
<keyword evidence="10 12" id="KW-0238">DNA-binding</keyword>
<dbReference type="FunFam" id="3.90.980.10:FF:000001">
    <property type="entry name" value="DNA primase"/>
    <property type="match status" value="1"/>
</dbReference>
<comment type="subunit">
    <text evidence="12">Monomer. Interacts with DnaB.</text>
</comment>
<evidence type="ECO:0000256" key="11">
    <source>
        <dbReference type="ARBA" id="ARBA00023163"/>
    </source>
</evidence>
<dbReference type="GO" id="GO:0005737">
    <property type="term" value="C:cytoplasm"/>
    <property type="evidence" value="ECO:0007669"/>
    <property type="project" value="TreeGrafter"/>
</dbReference>
<keyword evidence="6 12" id="KW-0479">Metal-binding</keyword>
<dbReference type="Pfam" id="PF08275">
    <property type="entry name" value="DNAG_N"/>
    <property type="match status" value="1"/>
</dbReference>
<dbReference type="NCBIfam" id="TIGR01391">
    <property type="entry name" value="dnaG"/>
    <property type="match status" value="1"/>
</dbReference>
<keyword evidence="4 12" id="KW-0548">Nucleotidyltransferase</keyword>
<evidence type="ECO:0000256" key="9">
    <source>
        <dbReference type="ARBA" id="ARBA00022842"/>
    </source>
</evidence>
<dbReference type="EMBL" id="JAAGAB010000001">
    <property type="protein sequence ID" value="NDU99587.1"/>
    <property type="molecule type" value="Genomic_DNA"/>
</dbReference>
<dbReference type="GO" id="GO:1990077">
    <property type="term" value="C:primosome complex"/>
    <property type="evidence" value="ECO:0007669"/>
    <property type="project" value="UniProtKB-KW"/>
</dbReference>
<evidence type="ECO:0000256" key="7">
    <source>
        <dbReference type="ARBA" id="ARBA00022771"/>
    </source>
</evidence>
<dbReference type="InterPro" id="IPR002694">
    <property type="entry name" value="Znf_CHC2"/>
</dbReference>
<dbReference type="PROSITE" id="PS50880">
    <property type="entry name" value="TOPRIM"/>
    <property type="match status" value="1"/>
</dbReference>
<comment type="function">
    <text evidence="12">RNA polymerase that catalyzes the synthesis of short RNA molecules used as primers for DNA polymerase during DNA replication.</text>
</comment>
<evidence type="ECO:0000256" key="4">
    <source>
        <dbReference type="ARBA" id="ARBA00022695"/>
    </source>
</evidence>
<keyword evidence="7 12" id="KW-0863">Zinc-finger</keyword>
<keyword evidence="1 12" id="KW-0240">DNA-directed RNA polymerase</keyword>
<dbReference type="Gene3D" id="3.90.580.10">
    <property type="entry name" value="Zinc finger, CHC2-type domain"/>
    <property type="match status" value="1"/>
</dbReference>
<keyword evidence="3 12" id="KW-0808">Transferase</keyword>
<organism evidence="15 16">
    <name type="scientific">Pseudoroseicyclus tamaricis</name>
    <dbReference type="NCBI Taxonomy" id="2705421"/>
    <lineage>
        <taxon>Bacteria</taxon>
        <taxon>Pseudomonadati</taxon>
        <taxon>Pseudomonadota</taxon>
        <taxon>Alphaproteobacteria</taxon>
        <taxon>Rhodobacterales</taxon>
        <taxon>Paracoccaceae</taxon>
        <taxon>Pseudoroseicyclus</taxon>
    </lineage>
</organism>
<feature type="region of interest" description="Disordered" evidence="13">
    <location>
        <begin position="423"/>
        <end position="450"/>
    </location>
</feature>
<dbReference type="Pfam" id="PF13155">
    <property type="entry name" value="Toprim_2"/>
    <property type="match status" value="1"/>
</dbReference>
<evidence type="ECO:0000256" key="5">
    <source>
        <dbReference type="ARBA" id="ARBA00022705"/>
    </source>
</evidence>